<dbReference type="Proteomes" id="UP000250235">
    <property type="component" value="Unassembled WGS sequence"/>
</dbReference>
<evidence type="ECO:0000313" key="11">
    <source>
        <dbReference type="Proteomes" id="UP000250235"/>
    </source>
</evidence>
<keyword evidence="6" id="KW-0732">Signal</keyword>
<comment type="pathway">
    <text evidence="2">Cofactor biosynthesis; L-ascorbate biosynthesis.</text>
</comment>
<name>A0A2Z6ZRM9_9LAMI</name>
<keyword evidence="5" id="KW-0060">Ascorbate biosynthesis</keyword>
<dbReference type="SUPFAM" id="SSF56176">
    <property type="entry name" value="FAD-binding/transporter-associated domain-like"/>
    <property type="match status" value="1"/>
</dbReference>
<evidence type="ECO:0000256" key="7">
    <source>
        <dbReference type="ARBA" id="ARBA00023002"/>
    </source>
</evidence>
<evidence type="ECO:0000256" key="6">
    <source>
        <dbReference type="ARBA" id="ARBA00022729"/>
    </source>
</evidence>
<comment type="catalytic activity">
    <reaction evidence="8">
        <text>L-gulono-1,4-lactone + O2 = L-ascorbate + H2O2 + H(+)</text>
        <dbReference type="Rhea" id="RHEA:32363"/>
        <dbReference type="ChEBI" id="CHEBI:15378"/>
        <dbReference type="ChEBI" id="CHEBI:15379"/>
        <dbReference type="ChEBI" id="CHEBI:16240"/>
        <dbReference type="ChEBI" id="CHEBI:17587"/>
        <dbReference type="ChEBI" id="CHEBI:38290"/>
        <dbReference type="EC" id="1.1.3.8"/>
    </reaction>
</comment>
<dbReference type="InterPro" id="IPR006094">
    <property type="entry name" value="Oxid_FAD_bind_N"/>
</dbReference>
<dbReference type="Pfam" id="PF01565">
    <property type="entry name" value="FAD_binding_4"/>
    <property type="match status" value="1"/>
</dbReference>
<dbReference type="EMBL" id="KV193469">
    <property type="protein sequence ID" value="KZT75782.1"/>
    <property type="molecule type" value="Genomic_DNA"/>
</dbReference>
<dbReference type="OrthoDB" id="1934989at2759"/>
<reference evidence="10 11" key="1">
    <citation type="journal article" date="2015" name="Proc. Natl. Acad. Sci. U.S.A.">
        <title>The resurrection genome of Boea hygrometrica: A blueprint for survival of dehydration.</title>
        <authorList>
            <person name="Xiao L."/>
            <person name="Yang G."/>
            <person name="Zhang L."/>
            <person name="Yang X."/>
            <person name="Zhao S."/>
            <person name="Ji Z."/>
            <person name="Zhou Q."/>
            <person name="Hu M."/>
            <person name="Wang Y."/>
            <person name="Chen M."/>
            <person name="Xu Y."/>
            <person name="Jin H."/>
            <person name="Xiao X."/>
            <person name="Hu G."/>
            <person name="Bao F."/>
            <person name="Hu Y."/>
            <person name="Wan P."/>
            <person name="Li L."/>
            <person name="Deng X."/>
            <person name="Kuang T."/>
            <person name="Xiang C."/>
            <person name="Zhu J.K."/>
            <person name="Oliver M.J."/>
            <person name="He Y."/>
        </authorList>
    </citation>
    <scope>NUCLEOTIDE SEQUENCE [LARGE SCALE GENOMIC DNA]</scope>
    <source>
        <strain evidence="11">cv. XS01</strain>
    </source>
</reference>
<evidence type="ECO:0000256" key="2">
    <source>
        <dbReference type="ARBA" id="ARBA00005147"/>
    </source>
</evidence>
<dbReference type="Gene3D" id="3.30.465.10">
    <property type="match status" value="1"/>
</dbReference>
<proteinExistence type="inferred from homology"/>
<keyword evidence="11" id="KW-1185">Reference proteome</keyword>
<evidence type="ECO:0000256" key="1">
    <source>
        <dbReference type="ARBA" id="ARBA00001974"/>
    </source>
</evidence>
<evidence type="ECO:0000313" key="10">
    <source>
        <dbReference type="EMBL" id="KZT75782.1"/>
    </source>
</evidence>
<feature type="domain" description="FAD-binding PCMH-type" evidence="9">
    <location>
        <begin position="1"/>
        <end position="108"/>
    </location>
</feature>
<dbReference type="InterPro" id="IPR016169">
    <property type="entry name" value="FAD-bd_PCMH_sub2"/>
</dbReference>
<keyword evidence="7" id="KW-0560">Oxidoreductase</keyword>
<dbReference type="InterPro" id="IPR036318">
    <property type="entry name" value="FAD-bd_PCMH-like_sf"/>
</dbReference>
<evidence type="ECO:0000256" key="3">
    <source>
        <dbReference type="ARBA" id="ARBA00005466"/>
    </source>
</evidence>
<dbReference type="GO" id="GO:0050105">
    <property type="term" value="F:L-gulonolactone oxidase activity"/>
    <property type="evidence" value="ECO:0007669"/>
    <property type="project" value="UniProtKB-EC"/>
</dbReference>
<dbReference type="GO" id="GO:0019853">
    <property type="term" value="P:L-ascorbic acid biosynthetic process"/>
    <property type="evidence" value="ECO:0007669"/>
    <property type="project" value="UniProtKB-KW"/>
</dbReference>
<comment type="cofactor">
    <cofactor evidence="1">
        <name>FAD</name>
        <dbReference type="ChEBI" id="CHEBI:57692"/>
    </cofactor>
</comment>
<evidence type="ECO:0000256" key="5">
    <source>
        <dbReference type="ARBA" id="ARBA00022644"/>
    </source>
</evidence>
<accession>A0A2Z6ZRM9</accession>
<dbReference type="InterPro" id="IPR016166">
    <property type="entry name" value="FAD-bd_PCMH"/>
</dbReference>
<protein>
    <recommendedName>
        <fullName evidence="4">L-gulonolactone oxidase</fullName>
        <ecNumber evidence="4">1.1.3.8</ecNumber>
    </recommendedName>
</protein>
<evidence type="ECO:0000256" key="4">
    <source>
        <dbReference type="ARBA" id="ARBA00013121"/>
    </source>
</evidence>
<gene>
    <name evidence="10" type="ORF">F511_47194</name>
</gene>
<dbReference type="PROSITE" id="PS51387">
    <property type="entry name" value="FAD_PCMH"/>
    <property type="match status" value="1"/>
</dbReference>
<evidence type="ECO:0000256" key="8">
    <source>
        <dbReference type="ARBA" id="ARBA00048083"/>
    </source>
</evidence>
<dbReference type="FunFam" id="3.30.465.10:FF:000033">
    <property type="entry name" value="L-gulonolactone oxidase 5"/>
    <property type="match status" value="1"/>
</dbReference>
<dbReference type="EC" id="1.1.3.8" evidence="4"/>
<organism evidence="10 11">
    <name type="scientific">Dorcoceras hygrometricum</name>
    <dbReference type="NCBI Taxonomy" id="472368"/>
    <lineage>
        <taxon>Eukaryota</taxon>
        <taxon>Viridiplantae</taxon>
        <taxon>Streptophyta</taxon>
        <taxon>Embryophyta</taxon>
        <taxon>Tracheophyta</taxon>
        <taxon>Spermatophyta</taxon>
        <taxon>Magnoliopsida</taxon>
        <taxon>eudicotyledons</taxon>
        <taxon>Gunneridae</taxon>
        <taxon>Pentapetalae</taxon>
        <taxon>asterids</taxon>
        <taxon>lamiids</taxon>
        <taxon>Lamiales</taxon>
        <taxon>Gesneriaceae</taxon>
        <taxon>Didymocarpoideae</taxon>
        <taxon>Trichosporeae</taxon>
        <taxon>Loxocarpinae</taxon>
        <taxon>Dorcoceras</taxon>
    </lineage>
</organism>
<dbReference type="AlphaFoldDB" id="A0A2Z6ZRM9"/>
<comment type="similarity">
    <text evidence="3">Belongs to the oxygen-dependent FAD-linked oxidoreductase family.</text>
</comment>
<evidence type="ECO:0000259" key="9">
    <source>
        <dbReference type="PROSITE" id="PS51387"/>
    </source>
</evidence>
<dbReference type="GO" id="GO:0071949">
    <property type="term" value="F:FAD binding"/>
    <property type="evidence" value="ECO:0007669"/>
    <property type="project" value="InterPro"/>
</dbReference>
<sequence>MTVESGITLRQVMEEAARWGMALPHSPYWWGLSIGGMMSTGAHGSSLWGAGSQVHDYVSRIRIVTPAEPSEGYAKVCALENGEPEMDAVKVSLGVLGVISQVLIHVYV</sequence>
<dbReference type="PANTHER" id="PTHR13878">
    <property type="entry name" value="GULONOLACTONE OXIDASE"/>
    <property type="match status" value="1"/>
</dbReference>
<dbReference type="PANTHER" id="PTHR13878:SF67">
    <property type="entry name" value="L-GULONOLACTONE OXIDASE 5"/>
    <property type="match status" value="1"/>
</dbReference>
<dbReference type="InterPro" id="IPR050432">
    <property type="entry name" value="FAD-linked_Oxidoreductases_BP"/>
</dbReference>